<reference evidence="1" key="1">
    <citation type="journal article" date="2023" name="G3 (Bethesda)">
        <title>A reference genome for the long-term kleptoplast-retaining sea slug Elysia crispata morphotype clarki.</title>
        <authorList>
            <person name="Eastman K.E."/>
            <person name="Pendleton A.L."/>
            <person name="Shaikh M.A."/>
            <person name="Suttiyut T."/>
            <person name="Ogas R."/>
            <person name="Tomko P."/>
            <person name="Gavelis G."/>
            <person name="Widhalm J.R."/>
            <person name="Wisecaver J.H."/>
        </authorList>
    </citation>
    <scope>NUCLEOTIDE SEQUENCE</scope>
    <source>
        <strain evidence="1">ECLA1</strain>
    </source>
</reference>
<accession>A0AAE0ZU47</accession>
<evidence type="ECO:0000313" key="2">
    <source>
        <dbReference type="Proteomes" id="UP001283361"/>
    </source>
</evidence>
<dbReference type="AlphaFoldDB" id="A0AAE0ZU47"/>
<dbReference type="EMBL" id="JAWDGP010003366">
    <property type="protein sequence ID" value="KAK3774986.1"/>
    <property type="molecule type" value="Genomic_DNA"/>
</dbReference>
<protein>
    <submittedName>
        <fullName evidence="1">Uncharacterized protein</fullName>
    </submittedName>
</protein>
<evidence type="ECO:0000313" key="1">
    <source>
        <dbReference type="EMBL" id="KAK3774986.1"/>
    </source>
</evidence>
<sequence length="154" mass="17317">MRGAKEFELLRKVQHFKDGFTAQISGQDCARVPEGVRGGNRKKGQPTGQNLFSGSLDIGQSVDRPLSTRNGDLGIEAVNQSGILIRFFPAREIPAAIFIPESKENPRTECIDVLFLERRLRVREDSCPGRGMWYRRGMDARPDGCRQDPGRCWP</sequence>
<organism evidence="1 2">
    <name type="scientific">Elysia crispata</name>
    <name type="common">lettuce slug</name>
    <dbReference type="NCBI Taxonomy" id="231223"/>
    <lineage>
        <taxon>Eukaryota</taxon>
        <taxon>Metazoa</taxon>
        <taxon>Spiralia</taxon>
        <taxon>Lophotrochozoa</taxon>
        <taxon>Mollusca</taxon>
        <taxon>Gastropoda</taxon>
        <taxon>Heterobranchia</taxon>
        <taxon>Euthyneura</taxon>
        <taxon>Panpulmonata</taxon>
        <taxon>Sacoglossa</taxon>
        <taxon>Placobranchoidea</taxon>
        <taxon>Plakobranchidae</taxon>
        <taxon>Elysia</taxon>
    </lineage>
</organism>
<gene>
    <name evidence="1" type="ORF">RRG08_036280</name>
</gene>
<keyword evidence="2" id="KW-1185">Reference proteome</keyword>
<dbReference type="Proteomes" id="UP001283361">
    <property type="component" value="Unassembled WGS sequence"/>
</dbReference>
<name>A0AAE0ZU47_9GAST</name>
<comment type="caution">
    <text evidence="1">The sequence shown here is derived from an EMBL/GenBank/DDBJ whole genome shotgun (WGS) entry which is preliminary data.</text>
</comment>
<proteinExistence type="predicted"/>